<dbReference type="GO" id="GO:0005673">
    <property type="term" value="C:transcription factor TFIIE complex"/>
    <property type="evidence" value="ECO:0007669"/>
    <property type="project" value="InterPro"/>
</dbReference>
<dbReference type="Proteomes" id="UP000073492">
    <property type="component" value="Unassembled WGS sequence"/>
</dbReference>
<evidence type="ECO:0000256" key="1">
    <source>
        <dbReference type="SAM" id="MobiDB-lite"/>
    </source>
</evidence>
<protein>
    <recommendedName>
        <fullName evidence="2">TFA2 Winged helix domain-containing protein</fullName>
    </recommendedName>
</protein>
<name>A0A139IIE0_9PEZI</name>
<dbReference type="InterPro" id="IPR016656">
    <property type="entry name" value="TFIIE-bsu"/>
</dbReference>
<feature type="compositionally biased region" description="Basic residues" evidence="1">
    <location>
        <begin position="225"/>
        <end position="235"/>
    </location>
</feature>
<dbReference type="PANTHER" id="PTHR12716">
    <property type="entry name" value="TRANSCRIPTION INITIATION FACTOR IIE, BETA SUBUNIT"/>
    <property type="match status" value="1"/>
</dbReference>
<accession>A0A139IIE0</accession>
<dbReference type="AlphaFoldDB" id="A0A139IIE0"/>
<dbReference type="STRING" id="113226.A0A139IIE0"/>
<feature type="region of interest" description="Disordered" evidence="1">
    <location>
        <begin position="219"/>
        <end position="240"/>
    </location>
</feature>
<reference evidence="3 4" key="1">
    <citation type="submission" date="2015-07" db="EMBL/GenBank/DDBJ databases">
        <title>Comparative genomics of the Sigatoka disease complex on banana suggests a link between parallel evolutionary changes in Pseudocercospora fijiensis and Pseudocercospora eumusae and increased virulence on the banana host.</title>
        <authorList>
            <person name="Chang T.-C."/>
            <person name="Salvucci A."/>
            <person name="Crous P.W."/>
            <person name="Stergiopoulos I."/>
        </authorList>
    </citation>
    <scope>NUCLEOTIDE SEQUENCE [LARGE SCALE GENOMIC DNA]</scope>
    <source>
        <strain evidence="3 4">CBS 116634</strain>
    </source>
</reference>
<feature type="domain" description="TFA2 Winged helix" evidence="2">
    <location>
        <begin position="102"/>
        <end position="162"/>
    </location>
</feature>
<dbReference type="GO" id="GO:0006367">
    <property type="term" value="P:transcription initiation at RNA polymerase II promoter"/>
    <property type="evidence" value="ECO:0007669"/>
    <property type="project" value="InterPro"/>
</dbReference>
<evidence type="ECO:0000259" key="2">
    <source>
        <dbReference type="Pfam" id="PF18121"/>
    </source>
</evidence>
<dbReference type="OrthoDB" id="5323195at2759"/>
<evidence type="ECO:0000313" key="3">
    <source>
        <dbReference type="EMBL" id="KXT14547.1"/>
    </source>
</evidence>
<comment type="caution">
    <text evidence="3">The sequence shown here is derived from an EMBL/GenBank/DDBJ whole genome shotgun (WGS) entry which is preliminary data.</text>
</comment>
<dbReference type="PANTHER" id="PTHR12716:SF8">
    <property type="entry name" value="TRANSCRIPTION INITIATION FACTOR IIE SUBUNIT BETA"/>
    <property type="match status" value="1"/>
</dbReference>
<dbReference type="EMBL" id="LFZO01000079">
    <property type="protein sequence ID" value="KXT14547.1"/>
    <property type="molecule type" value="Genomic_DNA"/>
</dbReference>
<gene>
    <name evidence="3" type="ORF">AC579_9106</name>
</gene>
<dbReference type="Pfam" id="PF18121">
    <property type="entry name" value="TFA2_Winged_2"/>
    <property type="match status" value="1"/>
</dbReference>
<dbReference type="InterPro" id="IPR040501">
    <property type="entry name" value="TFA2_Winged_2"/>
</dbReference>
<organism evidence="3 4">
    <name type="scientific">Pseudocercospora musae</name>
    <dbReference type="NCBI Taxonomy" id="113226"/>
    <lineage>
        <taxon>Eukaryota</taxon>
        <taxon>Fungi</taxon>
        <taxon>Dikarya</taxon>
        <taxon>Ascomycota</taxon>
        <taxon>Pezizomycotina</taxon>
        <taxon>Dothideomycetes</taxon>
        <taxon>Dothideomycetidae</taxon>
        <taxon>Mycosphaerellales</taxon>
        <taxon>Mycosphaerellaceae</taxon>
        <taxon>Pseudocercospora</taxon>
    </lineage>
</organism>
<keyword evidence="4" id="KW-1185">Reference proteome</keyword>
<proteinExistence type="predicted"/>
<dbReference type="GO" id="GO:0001097">
    <property type="term" value="F:TFIIH-class transcription factor complex binding"/>
    <property type="evidence" value="ECO:0007669"/>
    <property type="project" value="TreeGrafter"/>
</dbReference>
<evidence type="ECO:0000313" key="4">
    <source>
        <dbReference type="Proteomes" id="UP000073492"/>
    </source>
</evidence>
<sequence length="260" mass="29427">MSKRKFNAVAAAFDDENPRDWLYKNMPLVVDWLKTKYFKEGMKSSKTLNDIVGYISVPIGYDKTIANLAGALNINTRVEVIAKGAEKNKVTLYRYKSKLPIHNAESLLNFFAQPEAPLFVSYEDLQDGWPGCESELLILEIDHKILIGRHEKKGTIQTIHPDNINLYIDSTGDGKAGADFYSFWRAIKLPDDKMIKETLEDAKITATSQQTTDRAFDDTYFVKPQGRKRPGTKGAKRFDAKSASNAALFKSGMLKDYRKK</sequence>